<sequence>MKCVYSDGLKVEYKGSLMIKDNRDVNVYIKEGLIPLHVKGELDVALINFNCSDMRTAVKIVTDTVGKRACIH</sequence>
<comment type="caution">
    <text evidence="1">The sequence shown here is derived from an EMBL/GenBank/DDBJ whole genome shotgun (WGS) entry which is preliminary data.</text>
</comment>
<name>A0AAW4L5T3_9BACT</name>
<evidence type="ECO:0000313" key="1">
    <source>
        <dbReference type="EMBL" id="MBT0666589.1"/>
    </source>
</evidence>
<gene>
    <name evidence="1" type="ORF">KI809_19950</name>
</gene>
<evidence type="ECO:0000313" key="2">
    <source>
        <dbReference type="Proteomes" id="UP000811899"/>
    </source>
</evidence>
<accession>A0AAW4L5T3</accession>
<reference evidence="1 2" key="1">
    <citation type="submission" date="2021-05" db="EMBL/GenBank/DDBJ databases">
        <title>The draft genome of Geobacter pelophilus DSM 12255.</title>
        <authorList>
            <person name="Xu Z."/>
            <person name="Masuda Y."/>
            <person name="Itoh H."/>
            <person name="Senoo K."/>
        </authorList>
    </citation>
    <scope>NUCLEOTIDE SEQUENCE [LARGE SCALE GENOMIC DNA]</scope>
    <source>
        <strain evidence="1 2">DSM 12255</strain>
    </source>
</reference>
<protein>
    <submittedName>
        <fullName evidence="1">Uncharacterized protein</fullName>
    </submittedName>
</protein>
<organism evidence="1 2">
    <name type="scientific">Geoanaerobacter pelophilus</name>
    <dbReference type="NCBI Taxonomy" id="60036"/>
    <lineage>
        <taxon>Bacteria</taxon>
        <taxon>Pseudomonadati</taxon>
        <taxon>Thermodesulfobacteriota</taxon>
        <taxon>Desulfuromonadia</taxon>
        <taxon>Geobacterales</taxon>
        <taxon>Geobacteraceae</taxon>
        <taxon>Geoanaerobacter</taxon>
    </lineage>
</organism>
<proteinExistence type="predicted"/>
<dbReference type="AlphaFoldDB" id="A0AAW4L5T3"/>
<dbReference type="Proteomes" id="UP000811899">
    <property type="component" value="Unassembled WGS sequence"/>
</dbReference>
<dbReference type="EMBL" id="JAHCVJ010000014">
    <property type="protein sequence ID" value="MBT0666589.1"/>
    <property type="molecule type" value="Genomic_DNA"/>
</dbReference>
<dbReference type="RefSeq" id="WP_214173358.1">
    <property type="nucleotide sequence ID" value="NZ_JAHCVJ010000014.1"/>
</dbReference>
<keyword evidence="2" id="KW-1185">Reference proteome</keyword>